<dbReference type="InterPro" id="IPR044922">
    <property type="entry name" value="DUF2063_N_sf"/>
</dbReference>
<name>U7QTE0_PHOTE</name>
<dbReference type="PATRIC" id="fig|1389415.4.peg.4206"/>
<keyword evidence="3" id="KW-1185">Reference proteome</keyword>
<protein>
    <recommendedName>
        <fullName evidence="1">Putative DNA-binding domain-containing protein</fullName>
    </recommendedName>
</protein>
<comment type="caution">
    <text evidence="2">The sequence shown here is derived from an EMBL/GenBank/DDBJ whole genome shotgun (WGS) entry which is preliminary data.</text>
</comment>
<dbReference type="InterPro" id="IPR018640">
    <property type="entry name" value="DUF2063"/>
</dbReference>
<reference evidence="2 3" key="1">
    <citation type="submission" date="2013-10" db="EMBL/GenBank/DDBJ databases">
        <title>Whole Genome Shotgun Sequence of Photorhabdus temperata J3.</title>
        <authorList>
            <person name="Park G.-S."/>
            <person name="Hong S.-J."/>
            <person name="Shin J.-H."/>
        </authorList>
    </citation>
    <scope>NUCLEOTIDE SEQUENCE [LARGE SCALE GENOMIC DNA]</scope>
    <source>
        <strain evidence="2 3">J3</strain>
    </source>
</reference>
<sequence length="256" mass="28579">MQQQLYQALLDPNLTVPKGLTAWNGSDPAVRFAVYRNNVIASLIDALAENCPVLLAQLGECFFRAMAGEFIRQQPPSSPVLAGYGAQLPDWIATFQPLADWPWLSDLTRLEMLFIESLHAADPVVQTAETAPSGDPAQLLVALHPSVRLFSSDYAVFSLWAAHQQNENEMVLDPFQPEHMLLCRVDDDVRIMLLSRAEVQFVAMLQSGQCLAEALEIAAGEEATFEPQSILQRMQHYADPFSIQQHGALRWHYSKC</sequence>
<dbReference type="Pfam" id="PF09836">
    <property type="entry name" value="DUF2063"/>
    <property type="match status" value="1"/>
</dbReference>
<dbReference type="Proteomes" id="UP000017133">
    <property type="component" value="Unassembled WGS sequence"/>
</dbReference>
<dbReference type="AlphaFoldDB" id="U7QTE0"/>
<dbReference type="RefSeq" id="WP_023045986.1">
    <property type="nucleotide sequence ID" value="NZ_AXDT01000225.1"/>
</dbReference>
<organism evidence="2 3">
    <name type="scientific">Photorhabdus temperata J3</name>
    <dbReference type="NCBI Taxonomy" id="1389415"/>
    <lineage>
        <taxon>Bacteria</taxon>
        <taxon>Pseudomonadati</taxon>
        <taxon>Pseudomonadota</taxon>
        <taxon>Gammaproteobacteria</taxon>
        <taxon>Enterobacterales</taxon>
        <taxon>Morganellaceae</taxon>
        <taxon>Photorhabdus</taxon>
    </lineage>
</organism>
<dbReference type="Gene3D" id="1.10.150.690">
    <property type="entry name" value="DUF2063"/>
    <property type="match status" value="1"/>
</dbReference>
<evidence type="ECO:0000313" key="2">
    <source>
        <dbReference type="EMBL" id="ERT11133.1"/>
    </source>
</evidence>
<feature type="domain" description="Putative DNA-binding" evidence="1">
    <location>
        <begin position="1"/>
        <end position="92"/>
    </location>
</feature>
<gene>
    <name evidence="2" type="ORF">O185_21045</name>
</gene>
<evidence type="ECO:0000313" key="3">
    <source>
        <dbReference type="Proteomes" id="UP000017133"/>
    </source>
</evidence>
<proteinExistence type="predicted"/>
<accession>U7QTE0</accession>
<dbReference type="EMBL" id="AXDT01000225">
    <property type="protein sequence ID" value="ERT11133.1"/>
    <property type="molecule type" value="Genomic_DNA"/>
</dbReference>
<evidence type="ECO:0000259" key="1">
    <source>
        <dbReference type="Pfam" id="PF09836"/>
    </source>
</evidence>